<proteinExistence type="predicted"/>
<gene>
    <name evidence="7" type="ORF">A3B10_04355</name>
</gene>
<dbReference type="InterPro" id="IPR036097">
    <property type="entry name" value="HisK_dim/P_sf"/>
</dbReference>
<dbReference type="SUPFAM" id="SSF47384">
    <property type="entry name" value="Homodimeric domain of signal transducing histidine kinase"/>
    <property type="match status" value="1"/>
</dbReference>
<dbReference type="InterPro" id="IPR003594">
    <property type="entry name" value="HATPase_dom"/>
</dbReference>
<dbReference type="Pfam" id="PF00512">
    <property type="entry name" value="HisKA"/>
    <property type="match status" value="1"/>
</dbReference>
<organism evidence="7 8">
    <name type="scientific">Candidatus Doudnabacteria bacterium RIFCSPLOWO2_01_FULL_44_21</name>
    <dbReference type="NCBI Taxonomy" id="1817841"/>
    <lineage>
        <taxon>Bacteria</taxon>
        <taxon>Candidatus Doudnaibacteriota</taxon>
    </lineage>
</organism>
<keyword evidence="3" id="KW-0597">Phosphoprotein</keyword>
<dbReference type="InterPro" id="IPR005467">
    <property type="entry name" value="His_kinase_dom"/>
</dbReference>
<dbReference type="Gene3D" id="1.10.287.130">
    <property type="match status" value="1"/>
</dbReference>
<feature type="domain" description="Histidine kinase" evidence="6">
    <location>
        <begin position="20"/>
        <end position="240"/>
    </location>
</feature>
<comment type="caution">
    <text evidence="7">The sequence shown here is derived from an EMBL/GenBank/DDBJ whole genome shotgun (WGS) entry which is preliminary data.</text>
</comment>
<dbReference type="STRING" id="1817841.A3B10_04355"/>
<dbReference type="PRINTS" id="PR00344">
    <property type="entry name" value="BCTRLSENSOR"/>
</dbReference>
<dbReference type="PANTHER" id="PTHR43547">
    <property type="entry name" value="TWO-COMPONENT HISTIDINE KINASE"/>
    <property type="match status" value="1"/>
</dbReference>
<dbReference type="InterPro" id="IPR036890">
    <property type="entry name" value="HATPase_C_sf"/>
</dbReference>
<dbReference type="SMART" id="SM00388">
    <property type="entry name" value="HisKA"/>
    <property type="match status" value="1"/>
</dbReference>
<dbReference type="Gene3D" id="3.30.565.10">
    <property type="entry name" value="Histidine kinase-like ATPase, C-terminal domain"/>
    <property type="match status" value="1"/>
</dbReference>
<dbReference type="InterPro" id="IPR003661">
    <property type="entry name" value="HisK_dim/P_dom"/>
</dbReference>
<evidence type="ECO:0000256" key="5">
    <source>
        <dbReference type="ARBA" id="ARBA00022777"/>
    </source>
</evidence>
<evidence type="ECO:0000313" key="8">
    <source>
        <dbReference type="Proteomes" id="UP000177281"/>
    </source>
</evidence>
<protein>
    <recommendedName>
        <fullName evidence="2">histidine kinase</fullName>
        <ecNumber evidence="2">2.7.13.3</ecNumber>
    </recommendedName>
</protein>
<dbReference type="SMART" id="SM00387">
    <property type="entry name" value="HATPase_c"/>
    <property type="match status" value="1"/>
</dbReference>
<dbReference type="Proteomes" id="UP000177281">
    <property type="component" value="Unassembled WGS sequence"/>
</dbReference>
<keyword evidence="4" id="KW-0808">Transferase</keyword>
<dbReference type="EMBL" id="MFFB01000010">
    <property type="protein sequence ID" value="OGE94714.1"/>
    <property type="molecule type" value="Genomic_DNA"/>
</dbReference>
<evidence type="ECO:0000256" key="4">
    <source>
        <dbReference type="ARBA" id="ARBA00022679"/>
    </source>
</evidence>
<comment type="catalytic activity">
    <reaction evidence="1">
        <text>ATP + protein L-histidine = ADP + protein N-phospho-L-histidine.</text>
        <dbReference type="EC" id="2.7.13.3"/>
    </reaction>
</comment>
<name>A0A1F5PXX9_9BACT</name>
<dbReference type="Pfam" id="PF02518">
    <property type="entry name" value="HATPase_c"/>
    <property type="match status" value="1"/>
</dbReference>
<dbReference type="GO" id="GO:0000155">
    <property type="term" value="F:phosphorelay sensor kinase activity"/>
    <property type="evidence" value="ECO:0007669"/>
    <property type="project" value="InterPro"/>
</dbReference>
<evidence type="ECO:0000256" key="1">
    <source>
        <dbReference type="ARBA" id="ARBA00000085"/>
    </source>
</evidence>
<evidence type="ECO:0000256" key="3">
    <source>
        <dbReference type="ARBA" id="ARBA00022553"/>
    </source>
</evidence>
<dbReference type="PANTHER" id="PTHR43547:SF2">
    <property type="entry name" value="HYBRID SIGNAL TRANSDUCTION HISTIDINE KINASE C"/>
    <property type="match status" value="1"/>
</dbReference>
<evidence type="ECO:0000313" key="7">
    <source>
        <dbReference type="EMBL" id="OGE94714.1"/>
    </source>
</evidence>
<evidence type="ECO:0000259" key="6">
    <source>
        <dbReference type="PROSITE" id="PS50109"/>
    </source>
</evidence>
<dbReference type="SUPFAM" id="SSF55874">
    <property type="entry name" value="ATPase domain of HSP90 chaperone/DNA topoisomerase II/histidine kinase"/>
    <property type="match status" value="1"/>
</dbReference>
<dbReference type="EC" id="2.7.13.3" evidence="2"/>
<accession>A0A1F5PXX9</accession>
<dbReference type="FunFam" id="3.30.565.10:FF:000006">
    <property type="entry name" value="Sensor histidine kinase WalK"/>
    <property type="match status" value="1"/>
</dbReference>
<dbReference type="CDD" id="cd00082">
    <property type="entry name" value="HisKA"/>
    <property type="match status" value="1"/>
</dbReference>
<keyword evidence="5" id="KW-0418">Kinase</keyword>
<dbReference type="PROSITE" id="PS50109">
    <property type="entry name" value="HIS_KIN"/>
    <property type="match status" value="1"/>
</dbReference>
<dbReference type="InterPro" id="IPR004358">
    <property type="entry name" value="Sig_transdc_His_kin-like_C"/>
</dbReference>
<sequence>MNKNKDKGKIDKTESDFINLTSHQLRTPLSGMKWLLELLQKNDTGTLNKKQKDFIEKIYLSNERMIALVNDLLEVSRIEQGQTKLYLQPTDLSPVIRALIKEKEKEIKAKKLQVSFSIEQEPFPLVGTELNKIKQALSNIISNAVAFTLEGGKIGIDLRRSGEMAQVTITDSGVGIPKDQQSQIFNRFFRGTNVKKLETTGTGLGLYIAKAFVEASGGKIWFKSEENKGTTFYLTLPITRSI</sequence>
<evidence type="ECO:0000256" key="2">
    <source>
        <dbReference type="ARBA" id="ARBA00012438"/>
    </source>
</evidence>
<reference evidence="7 8" key="1">
    <citation type="journal article" date="2016" name="Nat. Commun.">
        <title>Thousands of microbial genomes shed light on interconnected biogeochemical processes in an aquifer system.</title>
        <authorList>
            <person name="Anantharaman K."/>
            <person name="Brown C.T."/>
            <person name="Hug L.A."/>
            <person name="Sharon I."/>
            <person name="Castelle C.J."/>
            <person name="Probst A.J."/>
            <person name="Thomas B.C."/>
            <person name="Singh A."/>
            <person name="Wilkins M.J."/>
            <person name="Karaoz U."/>
            <person name="Brodie E.L."/>
            <person name="Williams K.H."/>
            <person name="Hubbard S.S."/>
            <person name="Banfield J.F."/>
        </authorList>
    </citation>
    <scope>NUCLEOTIDE SEQUENCE [LARGE SCALE GENOMIC DNA]</scope>
</reference>
<dbReference type="AlphaFoldDB" id="A0A1F5PXX9"/>